<proteinExistence type="inferred from homology"/>
<comment type="similarity">
    <text evidence="1">Belongs to the YciI family.</text>
</comment>
<gene>
    <name evidence="3" type="ORF">GV832_10680</name>
</gene>
<reference evidence="3" key="1">
    <citation type="submission" date="2020-01" db="EMBL/GenBank/DDBJ databases">
        <authorList>
            <person name="Chen W.-M."/>
        </authorList>
    </citation>
    <scope>NUCLEOTIDE SEQUENCE</scope>
    <source>
        <strain evidence="3">CYK-10</strain>
    </source>
</reference>
<sequence>MQYMLLIYNDPALEPAYGTPDFQAMMAGFFAANERMKADGVLRGGEGLQGTHTATSLRIKAGKVETMDGPFAETREHLGGYYVIDVPDLDAALTYAALIPAAHFGTIEVRPLMDYNPAG</sequence>
<evidence type="ECO:0000259" key="2">
    <source>
        <dbReference type="Pfam" id="PF03795"/>
    </source>
</evidence>
<dbReference type="AlphaFoldDB" id="A0AAE5BVA9"/>
<protein>
    <submittedName>
        <fullName evidence="3">YciI family protein</fullName>
    </submittedName>
</protein>
<dbReference type="InterPro" id="IPR005545">
    <property type="entry name" value="YCII"/>
</dbReference>
<dbReference type="Pfam" id="PF03795">
    <property type="entry name" value="YCII"/>
    <property type="match status" value="1"/>
</dbReference>
<accession>A0AAE5BVA9</accession>
<evidence type="ECO:0000313" key="4">
    <source>
        <dbReference type="Proteomes" id="UP001193501"/>
    </source>
</evidence>
<organism evidence="3 4">
    <name type="scientific">Stagnihabitans tardus</name>
    <dbReference type="NCBI Taxonomy" id="2699202"/>
    <lineage>
        <taxon>Bacteria</taxon>
        <taxon>Pseudomonadati</taxon>
        <taxon>Pseudomonadota</taxon>
        <taxon>Alphaproteobacteria</taxon>
        <taxon>Rhodobacterales</taxon>
        <taxon>Paracoccaceae</taxon>
        <taxon>Stagnihabitans</taxon>
    </lineage>
</organism>
<dbReference type="RefSeq" id="WP_168774855.1">
    <property type="nucleotide sequence ID" value="NZ_JAABNR010000009.1"/>
</dbReference>
<dbReference type="PANTHER" id="PTHR35174:SF3">
    <property type="entry name" value="BLL7171 PROTEIN"/>
    <property type="match status" value="1"/>
</dbReference>
<dbReference type="EMBL" id="JAABNR010000009">
    <property type="protein sequence ID" value="NBZ88042.1"/>
    <property type="molecule type" value="Genomic_DNA"/>
</dbReference>
<dbReference type="SUPFAM" id="SSF54909">
    <property type="entry name" value="Dimeric alpha+beta barrel"/>
    <property type="match status" value="1"/>
</dbReference>
<dbReference type="Proteomes" id="UP001193501">
    <property type="component" value="Unassembled WGS sequence"/>
</dbReference>
<dbReference type="InterPro" id="IPR011008">
    <property type="entry name" value="Dimeric_a/b-barrel"/>
</dbReference>
<evidence type="ECO:0000313" key="3">
    <source>
        <dbReference type="EMBL" id="NBZ88042.1"/>
    </source>
</evidence>
<comment type="caution">
    <text evidence="3">The sequence shown here is derived from an EMBL/GenBank/DDBJ whole genome shotgun (WGS) entry which is preliminary data.</text>
</comment>
<dbReference type="PANTHER" id="PTHR35174">
    <property type="entry name" value="BLL7171 PROTEIN-RELATED"/>
    <property type="match status" value="1"/>
</dbReference>
<evidence type="ECO:0000256" key="1">
    <source>
        <dbReference type="ARBA" id="ARBA00007689"/>
    </source>
</evidence>
<keyword evidence="4" id="KW-1185">Reference proteome</keyword>
<dbReference type="Gene3D" id="3.30.70.1060">
    <property type="entry name" value="Dimeric alpha+beta barrel"/>
    <property type="match status" value="1"/>
</dbReference>
<name>A0AAE5BVA9_9RHOB</name>
<feature type="domain" description="YCII-related" evidence="2">
    <location>
        <begin position="1"/>
        <end position="114"/>
    </location>
</feature>